<organism evidence="3 4">
    <name type="scientific">Massariosphaeria phaeospora</name>
    <dbReference type="NCBI Taxonomy" id="100035"/>
    <lineage>
        <taxon>Eukaryota</taxon>
        <taxon>Fungi</taxon>
        <taxon>Dikarya</taxon>
        <taxon>Ascomycota</taxon>
        <taxon>Pezizomycotina</taxon>
        <taxon>Dothideomycetes</taxon>
        <taxon>Pleosporomycetidae</taxon>
        <taxon>Pleosporales</taxon>
        <taxon>Pleosporales incertae sedis</taxon>
        <taxon>Massariosphaeria</taxon>
    </lineage>
</organism>
<comment type="caution">
    <text evidence="3">The sequence shown here is derived from an EMBL/GenBank/DDBJ whole genome shotgun (WGS) entry which is preliminary data.</text>
</comment>
<dbReference type="PANTHER" id="PTHR34154:SF10">
    <property type="entry name" value="ASL1-LIKE GLYCOSYL HYDROLASE CATALYTIC DOMAIN-CONTAINING PROTEIN"/>
    <property type="match status" value="1"/>
</dbReference>
<accession>A0A7C8MH88</accession>
<dbReference type="Gene3D" id="3.20.20.80">
    <property type="entry name" value="Glycosidases"/>
    <property type="match status" value="1"/>
</dbReference>
<feature type="signal peptide" evidence="1">
    <location>
        <begin position="1"/>
        <end position="21"/>
    </location>
</feature>
<evidence type="ECO:0000259" key="2">
    <source>
        <dbReference type="Pfam" id="PF11790"/>
    </source>
</evidence>
<sequence>MTKITLLLSALGLSTLSLVNAAPVARSNPTKRGLAYNDNGKDGFTSLYNAQQVSWKYNWGSATSVKGDGIKYVPLLHGNQDMHTKSWSADVDKAVAAGSSEVMSFNEPDQCDWKGIPTGGSCITDPAVAAAAHKQHVQSLLEKHSDLRIGAPAVTNGALSPVNTLMGSAYLKAFLAACDGCKIDFVVTHWYDAGDNVAWFKKHLLDVYEAGGKRPVWLTEFAATSGDNVKFLNDVLPWLDQQDWIERYAYHWLQKGSLVTGDGAALSPLGSAYGTIG</sequence>
<dbReference type="Proteomes" id="UP000481861">
    <property type="component" value="Unassembled WGS sequence"/>
</dbReference>
<dbReference type="EMBL" id="JAADJZ010000005">
    <property type="protein sequence ID" value="KAF2875363.1"/>
    <property type="molecule type" value="Genomic_DNA"/>
</dbReference>
<dbReference type="InterPro" id="IPR017853">
    <property type="entry name" value="GH"/>
</dbReference>
<dbReference type="GO" id="GO:0071966">
    <property type="term" value="P:fungal-type cell wall polysaccharide metabolic process"/>
    <property type="evidence" value="ECO:0007669"/>
    <property type="project" value="TreeGrafter"/>
</dbReference>
<dbReference type="PANTHER" id="PTHR34154">
    <property type="entry name" value="ALKALI-SENSITIVE LINKAGE PROTEIN 1"/>
    <property type="match status" value="1"/>
</dbReference>
<reference evidence="3 4" key="1">
    <citation type="submission" date="2020-01" db="EMBL/GenBank/DDBJ databases">
        <authorList>
            <consortium name="DOE Joint Genome Institute"/>
            <person name="Haridas S."/>
            <person name="Albert R."/>
            <person name="Binder M."/>
            <person name="Bloem J."/>
            <person name="Labutti K."/>
            <person name="Salamov A."/>
            <person name="Andreopoulos B."/>
            <person name="Baker S.E."/>
            <person name="Barry K."/>
            <person name="Bills G."/>
            <person name="Bluhm B.H."/>
            <person name="Cannon C."/>
            <person name="Castanera R."/>
            <person name="Culley D.E."/>
            <person name="Daum C."/>
            <person name="Ezra D."/>
            <person name="Gonzalez J.B."/>
            <person name="Henrissat B."/>
            <person name="Kuo A."/>
            <person name="Liang C."/>
            <person name="Lipzen A."/>
            <person name="Lutzoni F."/>
            <person name="Magnuson J."/>
            <person name="Mondo S."/>
            <person name="Nolan M."/>
            <person name="Ohm R."/>
            <person name="Pangilinan J."/>
            <person name="Park H.-J.H."/>
            <person name="Ramirez L."/>
            <person name="Alfaro M."/>
            <person name="Sun H."/>
            <person name="Tritt A."/>
            <person name="Yoshinaga Y."/>
            <person name="Zwiers L.-H.L."/>
            <person name="Turgeon B.G."/>
            <person name="Goodwin S.B."/>
            <person name="Spatafora J.W."/>
            <person name="Crous P.W."/>
            <person name="Grigoriev I.V."/>
        </authorList>
    </citation>
    <scope>NUCLEOTIDE SEQUENCE [LARGE SCALE GENOMIC DNA]</scope>
    <source>
        <strain evidence="3 4">CBS 611.86</strain>
    </source>
</reference>
<protein>
    <recommendedName>
        <fullName evidence="2">Asl1-like glycosyl hydrolase catalytic domain-containing protein</fullName>
    </recommendedName>
</protein>
<evidence type="ECO:0000313" key="3">
    <source>
        <dbReference type="EMBL" id="KAF2875363.1"/>
    </source>
</evidence>
<evidence type="ECO:0000313" key="4">
    <source>
        <dbReference type="Proteomes" id="UP000481861"/>
    </source>
</evidence>
<feature type="chain" id="PRO_5028992416" description="Asl1-like glycosyl hydrolase catalytic domain-containing protein" evidence="1">
    <location>
        <begin position="22"/>
        <end position="277"/>
    </location>
</feature>
<dbReference type="SUPFAM" id="SSF51445">
    <property type="entry name" value="(Trans)glycosidases"/>
    <property type="match status" value="1"/>
</dbReference>
<dbReference type="OrthoDB" id="5985073at2759"/>
<keyword evidence="1" id="KW-0732">Signal</keyword>
<evidence type="ECO:0000256" key="1">
    <source>
        <dbReference type="SAM" id="SignalP"/>
    </source>
</evidence>
<gene>
    <name evidence="3" type="ORF">BDV95DRAFT_592068</name>
</gene>
<proteinExistence type="predicted"/>
<dbReference type="InterPro" id="IPR024655">
    <property type="entry name" value="Asl1_glyco_hydro_catalytic"/>
</dbReference>
<name>A0A7C8MH88_9PLEO</name>
<feature type="domain" description="Asl1-like glycosyl hydrolase catalytic" evidence="2">
    <location>
        <begin position="33"/>
        <end position="273"/>
    </location>
</feature>
<keyword evidence="4" id="KW-1185">Reference proteome</keyword>
<dbReference type="InterPro" id="IPR053183">
    <property type="entry name" value="ASL1"/>
</dbReference>
<dbReference type="Pfam" id="PF11790">
    <property type="entry name" value="Glyco_hydro_cc"/>
    <property type="match status" value="1"/>
</dbReference>
<dbReference type="GO" id="GO:0009277">
    <property type="term" value="C:fungal-type cell wall"/>
    <property type="evidence" value="ECO:0007669"/>
    <property type="project" value="TreeGrafter"/>
</dbReference>
<dbReference type="AlphaFoldDB" id="A0A7C8MH88"/>